<evidence type="ECO:0000313" key="3">
    <source>
        <dbReference type="Proteomes" id="UP000078410"/>
    </source>
</evidence>
<reference evidence="2 3" key="1">
    <citation type="submission" date="2016-04" db="EMBL/GenBank/DDBJ databases">
        <title>ATOL: Assembling a taxonomically balanced genome-scale reconstruction of the evolutionary history of the Enterobacteriaceae.</title>
        <authorList>
            <person name="Plunkett G.III."/>
            <person name="Neeno-Eckwall E.C."/>
            <person name="Glasner J.D."/>
            <person name="Perna N.T."/>
        </authorList>
    </citation>
    <scope>NUCLEOTIDE SEQUENCE [LARGE SCALE GENOMIC DNA]</scope>
    <source>
        <strain evidence="2 3">ATCC 51605</strain>
    </source>
</reference>
<evidence type="ECO:0000313" key="2">
    <source>
        <dbReference type="EMBL" id="OAT31273.1"/>
    </source>
</evidence>
<dbReference type="PANTHER" id="PTHR40254:SF1">
    <property type="entry name" value="BLR0577 PROTEIN"/>
    <property type="match status" value="1"/>
</dbReference>
<dbReference type="EMBL" id="LXER01000020">
    <property type="protein sequence ID" value="OAT31273.1"/>
    <property type="molecule type" value="Genomic_DNA"/>
</dbReference>
<feature type="domain" description="FAD-dependent urate hydroxylase HpyO/Asp monooxygenase CreE-like FAD/NAD(P)-binding" evidence="1">
    <location>
        <begin position="5"/>
        <end position="164"/>
    </location>
</feature>
<dbReference type="AlphaFoldDB" id="A0A1B7INK5"/>
<accession>A0A1B7INK5</accession>
<dbReference type="NCBIfam" id="NF007381">
    <property type="entry name" value="PRK09897.1"/>
    <property type="match status" value="1"/>
</dbReference>
<dbReference type="PANTHER" id="PTHR40254">
    <property type="entry name" value="BLR0577 PROTEIN"/>
    <property type="match status" value="1"/>
</dbReference>
<dbReference type="SUPFAM" id="SSF51905">
    <property type="entry name" value="FAD/NAD(P)-binding domain"/>
    <property type="match status" value="1"/>
</dbReference>
<dbReference type="InterPro" id="IPR052189">
    <property type="entry name" value="L-asp_N-monooxygenase_NS-form"/>
</dbReference>
<dbReference type="Proteomes" id="UP000078410">
    <property type="component" value="Unassembled WGS sequence"/>
</dbReference>
<dbReference type="InterPro" id="IPR038732">
    <property type="entry name" value="HpyO/CreE_NAD-binding"/>
</dbReference>
<sequence>MKKIAIVGAGPTGIYTLFSLLKNNVPLSVSVYEQAREAGVGMPYSNEENSRMMLANIASIEIPPIFSTYIDWLRNQSDSHLARYGVESSSLHVRQFLPRILLGEYFRDQFLALVAQARKQGFEINVYESCQVTDLEATPEGVKLWAQDEAQASLFDLAVIATGHVWPDDDQATRSFFPSPWSGLMEATIPACTVGIMGTSLSGLDAAMAVVIQHGEFIEHDGEHVQFNLDEASRALRIVLMSRSGILPEADFYCPLPYEPLSVVTQSAVEAEIAAGAEGLLDRVFGLMVQEIQQADSHWSARISIQELNADSFAQAWFADRKTNDPFLWAESNLQEVERNKRGRRTVAWRYVILRLHEAVQEIVPYLDEEDRKRFDTGLARVFVDNYAAIPSQSIRRLLALREAGVVSILALGPDYEMDVNDNQTVISAHGEVHTFDVFIDARGQQPLKIKDLPFPALRKQLQETGEDIPEVGDDYRLLEPAAVRGSIAFGALPWLMHDQPFVQGLTVCAEIGEAMAKAISKPTRQQKRRRLPFIDM</sequence>
<evidence type="ECO:0000259" key="1">
    <source>
        <dbReference type="Pfam" id="PF13454"/>
    </source>
</evidence>
<dbReference type="PATRIC" id="fig|1354251.4.peg.2685"/>
<dbReference type="Pfam" id="PF13454">
    <property type="entry name" value="NAD_binding_9"/>
    <property type="match status" value="1"/>
</dbReference>
<organism evidence="2 3">
    <name type="scientific">Buttiauxella brennerae ATCC 51605</name>
    <dbReference type="NCBI Taxonomy" id="1354251"/>
    <lineage>
        <taxon>Bacteria</taxon>
        <taxon>Pseudomonadati</taxon>
        <taxon>Pseudomonadota</taxon>
        <taxon>Gammaproteobacteria</taxon>
        <taxon>Enterobacterales</taxon>
        <taxon>Enterobacteriaceae</taxon>
        <taxon>Buttiauxella</taxon>
    </lineage>
</organism>
<comment type="caution">
    <text evidence="2">The sequence shown here is derived from an EMBL/GenBank/DDBJ whole genome shotgun (WGS) entry which is preliminary data.</text>
</comment>
<dbReference type="OrthoDB" id="6309046at2"/>
<dbReference type="Gene3D" id="3.50.50.60">
    <property type="entry name" value="FAD/NAD(P)-binding domain"/>
    <property type="match status" value="1"/>
</dbReference>
<name>A0A1B7INK5_9ENTR</name>
<proteinExistence type="predicted"/>
<gene>
    <name evidence="2" type="ORF">M975_2604</name>
</gene>
<protein>
    <submittedName>
        <fullName evidence="2">Acyl-CoA dehydrogenase</fullName>
    </submittedName>
</protein>
<keyword evidence="3" id="KW-1185">Reference proteome</keyword>
<dbReference type="RefSeq" id="WP_064560026.1">
    <property type="nucleotide sequence ID" value="NZ_LXER01000020.1"/>
</dbReference>
<dbReference type="InterPro" id="IPR036188">
    <property type="entry name" value="FAD/NAD-bd_sf"/>
</dbReference>